<gene>
    <name evidence="6" type="ORF">J2W68_003394</name>
</gene>
<dbReference type="Gene3D" id="1.10.287.130">
    <property type="match status" value="1"/>
</dbReference>
<keyword evidence="7" id="KW-1185">Reference proteome</keyword>
<dbReference type="PROSITE" id="PS50109">
    <property type="entry name" value="HIS_KIN"/>
    <property type="match status" value="1"/>
</dbReference>
<dbReference type="InterPro" id="IPR036097">
    <property type="entry name" value="HisK_dim/P_sf"/>
</dbReference>
<reference evidence="6 7" key="1">
    <citation type="submission" date="2023-07" db="EMBL/GenBank/DDBJ databases">
        <title>Sorghum-associated microbial communities from plants grown in Nebraska, USA.</title>
        <authorList>
            <person name="Schachtman D."/>
        </authorList>
    </citation>
    <scope>NUCLEOTIDE SEQUENCE [LARGE SCALE GENOMIC DNA]</scope>
    <source>
        <strain evidence="6 7">4099</strain>
    </source>
</reference>
<dbReference type="InterPro" id="IPR000160">
    <property type="entry name" value="GGDEF_dom"/>
</dbReference>
<dbReference type="Pfam" id="PF02518">
    <property type="entry name" value="HATPase_c"/>
    <property type="match status" value="1"/>
</dbReference>
<organism evidence="6 7">
    <name type="scientific">Luteimonas terrae</name>
    <dbReference type="NCBI Taxonomy" id="1530191"/>
    <lineage>
        <taxon>Bacteria</taxon>
        <taxon>Pseudomonadati</taxon>
        <taxon>Pseudomonadota</taxon>
        <taxon>Gammaproteobacteria</taxon>
        <taxon>Lysobacterales</taxon>
        <taxon>Lysobacteraceae</taxon>
        <taxon>Luteimonas</taxon>
    </lineage>
</organism>
<evidence type="ECO:0000259" key="5">
    <source>
        <dbReference type="PROSITE" id="PS50887"/>
    </source>
</evidence>
<dbReference type="SUPFAM" id="SSF55874">
    <property type="entry name" value="ATPase domain of HSP90 chaperone/DNA topoisomerase II/histidine kinase"/>
    <property type="match status" value="1"/>
</dbReference>
<dbReference type="CDD" id="cd00075">
    <property type="entry name" value="HATPase"/>
    <property type="match status" value="1"/>
</dbReference>
<feature type="domain" description="GGDEF" evidence="5">
    <location>
        <begin position="88"/>
        <end position="221"/>
    </location>
</feature>
<feature type="domain" description="Histidine kinase" evidence="4">
    <location>
        <begin position="291"/>
        <end position="510"/>
    </location>
</feature>
<dbReference type="SUPFAM" id="SSF47384">
    <property type="entry name" value="Homodimeric domain of signal transducing histidine kinase"/>
    <property type="match status" value="1"/>
</dbReference>
<keyword evidence="3" id="KW-0597">Phosphoprotein</keyword>
<dbReference type="SUPFAM" id="SSF55073">
    <property type="entry name" value="Nucleotide cyclase"/>
    <property type="match status" value="1"/>
</dbReference>
<dbReference type="InterPro" id="IPR005467">
    <property type="entry name" value="His_kinase_dom"/>
</dbReference>
<evidence type="ECO:0000256" key="3">
    <source>
        <dbReference type="ARBA" id="ARBA00022553"/>
    </source>
</evidence>
<evidence type="ECO:0000256" key="1">
    <source>
        <dbReference type="ARBA" id="ARBA00000085"/>
    </source>
</evidence>
<accession>A0ABU1Y2S3</accession>
<sequence>MRAQLIELQSLVGLLHAVSNGPGSDLAEANGHLVVAALAAQVMAEDAARQRDRVALESLRDPLTETPNRTAMLDRLGVAITAAQRRGTRFAVLFIDIDDFKRINDTFGRPVGDSVLQFMARRLESGLRDTDTVGRYGGEEFLVLLDDLPSSEDASAIVEHLLQVIAAPATIGGHDIALSASLGIALYPDDATDAGSLIARADAAMYCAKRRGRGGYEFCHNVMRHADGSVPLFGVGDAAHDEALRSAYVRSDQHAVLQEANGQLVVSALDARAGEAHAREAQSRQSDAMAMAAHELRNPLTPIRLAADMLDAARDDVPRFARLRGIIDDQVGHIARLVDDLLDGTRITTGKLRLEQGPVDLGQVLEMAVLSCRTGIDARGQQLEFAVLPAGVVRLHADRTRLLQVFTNLLDNACKYTPEGGRIGVCLERFDDHVTVTVRDDGIGIAAEALPQVFDLFVQVGDGSPAHRSGLGIGLALVRELVMAHGGTVVASSDGTGQGSTFVITLPLPVASTPDTLSVA</sequence>
<evidence type="ECO:0000313" key="7">
    <source>
        <dbReference type="Proteomes" id="UP001256588"/>
    </source>
</evidence>
<dbReference type="Gene3D" id="3.30.70.270">
    <property type="match status" value="1"/>
</dbReference>
<dbReference type="InterPro" id="IPR029787">
    <property type="entry name" value="Nucleotide_cyclase"/>
</dbReference>
<dbReference type="InterPro" id="IPR036890">
    <property type="entry name" value="HATPase_C_sf"/>
</dbReference>
<dbReference type="PANTHER" id="PTHR46663">
    <property type="entry name" value="DIGUANYLATE CYCLASE DGCT-RELATED"/>
    <property type="match status" value="1"/>
</dbReference>
<dbReference type="InterPro" id="IPR052163">
    <property type="entry name" value="DGC-Regulatory_Protein"/>
</dbReference>
<dbReference type="PANTHER" id="PTHR46663:SF3">
    <property type="entry name" value="SLL0267 PROTEIN"/>
    <property type="match status" value="1"/>
</dbReference>
<dbReference type="Pfam" id="PF00512">
    <property type="entry name" value="HisKA"/>
    <property type="match status" value="1"/>
</dbReference>
<protein>
    <recommendedName>
        <fullName evidence="2">histidine kinase</fullName>
        <ecNumber evidence="2">2.7.13.3</ecNumber>
    </recommendedName>
</protein>
<dbReference type="PROSITE" id="PS50887">
    <property type="entry name" value="GGDEF"/>
    <property type="match status" value="1"/>
</dbReference>
<dbReference type="Gene3D" id="3.30.565.10">
    <property type="entry name" value="Histidine kinase-like ATPase, C-terminal domain"/>
    <property type="match status" value="1"/>
</dbReference>
<dbReference type="PRINTS" id="PR00344">
    <property type="entry name" value="BCTRLSENSOR"/>
</dbReference>
<dbReference type="Proteomes" id="UP001256588">
    <property type="component" value="Unassembled WGS sequence"/>
</dbReference>
<dbReference type="SMART" id="SM00267">
    <property type="entry name" value="GGDEF"/>
    <property type="match status" value="1"/>
</dbReference>
<dbReference type="InterPro" id="IPR003661">
    <property type="entry name" value="HisK_dim/P_dom"/>
</dbReference>
<dbReference type="CDD" id="cd01949">
    <property type="entry name" value="GGDEF"/>
    <property type="match status" value="1"/>
</dbReference>
<comment type="catalytic activity">
    <reaction evidence="1">
        <text>ATP + protein L-histidine = ADP + protein N-phospho-L-histidine.</text>
        <dbReference type="EC" id="2.7.13.3"/>
    </reaction>
</comment>
<evidence type="ECO:0000313" key="6">
    <source>
        <dbReference type="EMBL" id="MDR7194646.1"/>
    </source>
</evidence>
<dbReference type="InterPro" id="IPR003594">
    <property type="entry name" value="HATPase_dom"/>
</dbReference>
<evidence type="ECO:0000256" key="2">
    <source>
        <dbReference type="ARBA" id="ARBA00012438"/>
    </source>
</evidence>
<dbReference type="CDD" id="cd00082">
    <property type="entry name" value="HisKA"/>
    <property type="match status" value="1"/>
</dbReference>
<dbReference type="SMART" id="SM00388">
    <property type="entry name" value="HisKA"/>
    <property type="match status" value="1"/>
</dbReference>
<dbReference type="InterPro" id="IPR004358">
    <property type="entry name" value="Sig_transdc_His_kin-like_C"/>
</dbReference>
<dbReference type="EC" id="2.7.13.3" evidence="2"/>
<proteinExistence type="predicted"/>
<comment type="caution">
    <text evidence="6">The sequence shown here is derived from an EMBL/GenBank/DDBJ whole genome shotgun (WGS) entry which is preliminary data.</text>
</comment>
<name>A0ABU1Y2S3_9GAMM</name>
<dbReference type="NCBIfam" id="TIGR00254">
    <property type="entry name" value="GGDEF"/>
    <property type="match status" value="1"/>
</dbReference>
<dbReference type="Pfam" id="PF00990">
    <property type="entry name" value="GGDEF"/>
    <property type="match status" value="1"/>
</dbReference>
<dbReference type="EMBL" id="JAVDWO010000017">
    <property type="protein sequence ID" value="MDR7194646.1"/>
    <property type="molecule type" value="Genomic_DNA"/>
</dbReference>
<evidence type="ECO:0000259" key="4">
    <source>
        <dbReference type="PROSITE" id="PS50109"/>
    </source>
</evidence>
<dbReference type="InterPro" id="IPR043128">
    <property type="entry name" value="Rev_trsase/Diguanyl_cyclase"/>
</dbReference>
<dbReference type="SMART" id="SM00387">
    <property type="entry name" value="HATPase_c"/>
    <property type="match status" value="1"/>
</dbReference>